<dbReference type="Proteomes" id="UP000034050">
    <property type="component" value="Unassembled WGS sequence"/>
</dbReference>
<feature type="domain" description="IMP biosynthesis enzyme PurP C-terminal" evidence="11">
    <location>
        <begin position="213"/>
        <end position="403"/>
    </location>
</feature>
<evidence type="ECO:0000259" key="10">
    <source>
        <dbReference type="Pfam" id="PF06849"/>
    </source>
</evidence>
<evidence type="ECO:0000313" key="12">
    <source>
        <dbReference type="EMBL" id="KKS85905.1"/>
    </source>
</evidence>
<keyword evidence="3" id="KW-0436">Ligase</keyword>
<evidence type="ECO:0000256" key="7">
    <source>
        <dbReference type="ARBA" id="ARBA00022840"/>
    </source>
</evidence>
<dbReference type="Pfam" id="PF06973">
    <property type="entry name" value="DUF1297"/>
    <property type="match status" value="1"/>
</dbReference>
<sequence>MISQPTIAVLGSHSALDVCRGAKDLGFQTLVIAEKGREKTYSIYYKIQHKTYVIPDLGREDLSSHKKIDSLRQLAERGNDNKIRKNDKIEMGCVDECLVLDKFNEILLPKIQELLRKKNCIFIPNRSFEAYLNFDYSAIEKRFQIPIFGNRFLLKIEERGTRPNQYDLLDTAKIRYPKHFSDPASIDRLCLVKVSEKMRKFERAFFLANSFKEFIKKSQELKVRGKITKNALNKAVIEEFVVGAQVNFNFFYSPIFRGLELLGTDTRRQTNLDGILRLPAMYQNEILQSQPITYEEAGHQSVTVLESLLEKAFEMGEKFVTASQKLYPPGIIGPFALQTIITSGPPKKDIIVIDVSPRMPGSPGISATPYASYLYGQPLSVGKRVAMEIKQALKLSKLDSILT</sequence>
<dbReference type="GO" id="GO:0006188">
    <property type="term" value="P:IMP biosynthetic process"/>
    <property type="evidence" value="ECO:0007669"/>
    <property type="project" value="InterPro"/>
</dbReference>
<dbReference type="Gene3D" id="3.30.470.20">
    <property type="entry name" value="ATP-grasp fold, B domain"/>
    <property type="match status" value="1"/>
</dbReference>
<evidence type="ECO:0000256" key="8">
    <source>
        <dbReference type="ARBA" id="ARBA00022842"/>
    </source>
</evidence>
<keyword evidence="9" id="KW-0464">Manganese</keyword>
<evidence type="ECO:0000256" key="3">
    <source>
        <dbReference type="ARBA" id="ARBA00022598"/>
    </source>
</evidence>
<dbReference type="Pfam" id="PF06849">
    <property type="entry name" value="DUF1246"/>
    <property type="match status" value="1"/>
</dbReference>
<evidence type="ECO:0000256" key="9">
    <source>
        <dbReference type="ARBA" id="ARBA00023211"/>
    </source>
</evidence>
<dbReference type="Gene3D" id="3.30.1490.20">
    <property type="entry name" value="ATP-grasp fold, A domain"/>
    <property type="match status" value="1"/>
</dbReference>
<dbReference type="InterPro" id="IPR013815">
    <property type="entry name" value="ATP_grasp_subdomain_1"/>
</dbReference>
<comment type="cofactor">
    <cofactor evidence="2">
        <name>Mg(2+)</name>
        <dbReference type="ChEBI" id="CHEBI:18420"/>
    </cofactor>
</comment>
<keyword evidence="7" id="KW-0067">ATP-binding</keyword>
<dbReference type="PANTHER" id="PTHR38147">
    <property type="entry name" value="5-FORMAMINOIMIDAZOLE-4-CARBOXAMIDE-1-(BETA)-D-RIBOFURANOSYL 5'-MONOPHOSPHATE SYNTHETASE-RELATED"/>
    <property type="match status" value="1"/>
</dbReference>
<gene>
    <name evidence="12" type="ORF">UV61_C0014G0005</name>
</gene>
<dbReference type="GO" id="GO:0000287">
    <property type="term" value="F:magnesium ion binding"/>
    <property type="evidence" value="ECO:0007669"/>
    <property type="project" value="InterPro"/>
</dbReference>
<dbReference type="EMBL" id="LCFD01000014">
    <property type="protein sequence ID" value="KKS85905.1"/>
    <property type="molecule type" value="Genomic_DNA"/>
</dbReference>
<dbReference type="InterPro" id="IPR009720">
    <property type="entry name" value="IMP_biosynth_PurP_C"/>
</dbReference>
<dbReference type="STRING" id="1618446.UV61_C0014G0005"/>
<evidence type="ECO:0000313" key="13">
    <source>
        <dbReference type="Proteomes" id="UP000034050"/>
    </source>
</evidence>
<name>A0A0G1CJA2_9BACT</name>
<dbReference type="GO" id="GO:0016879">
    <property type="term" value="F:ligase activity, forming carbon-nitrogen bonds"/>
    <property type="evidence" value="ECO:0007669"/>
    <property type="project" value="InterPro"/>
</dbReference>
<protein>
    <submittedName>
        <fullName evidence="12">IMP biosynthesis enzyme PurP domain protein</fullName>
    </submittedName>
</protein>
<dbReference type="PIRSF" id="PIRSF004602">
    <property type="entry name" value="ATPgrasp_PurP"/>
    <property type="match status" value="1"/>
</dbReference>
<evidence type="ECO:0000259" key="11">
    <source>
        <dbReference type="Pfam" id="PF06973"/>
    </source>
</evidence>
<dbReference type="SUPFAM" id="SSF56059">
    <property type="entry name" value="Glutathione synthetase ATP-binding domain-like"/>
    <property type="match status" value="1"/>
</dbReference>
<dbReference type="GO" id="GO:0005524">
    <property type="term" value="F:ATP binding"/>
    <property type="evidence" value="ECO:0007669"/>
    <property type="project" value="UniProtKB-KW"/>
</dbReference>
<evidence type="ECO:0000256" key="5">
    <source>
        <dbReference type="ARBA" id="ARBA00022741"/>
    </source>
</evidence>
<evidence type="ECO:0000256" key="1">
    <source>
        <dbReference type="ARBA" id="ARBA00001936"/>
    </source>
</evidence>
<reference evidence="12 13" key="1">
    <citation type="journal article" date="2015" name="Nature">
        <title>rRNA introns, odd ribosomes, and small enigmatic genomes across a large radiation of phyla.</title>
        <authorList>
            <person name="Brown C.T."/>
            <person name="Hug L.A."/>
            <person name="Thomas B.C."/>
            <person name="Sharon I."/>
            <person name="Castelle C.J."/>
            <person name="Singh A."/>
            <person name="Wilkins M.J."/>
            <person name="Williams K.H."/>
            <person name="Banfield J.F."/>
        </authorList>
    </citation>
    <scope>NUCLEOTIDE SEQUENCE [LARGE SCALE GENOMIC DNA]</scope>
</reference>
<keyword evidence="8" id="KW-0460">Magnesium</keyword>
<keyword evidence="4" id="KW-0479">Metal-binding</keyword>
<comment type="cofactor">
    <cofactor evidence="1">
        <name>Mn(2+)</name>
        <dbReference type="ChEBI" id="CHEBI:29035"/>
    </cofactor>
</comment>
<keyword evidence="5" id="KW-0547">Nucleotide-binding</keyword>
<dbReference type="PANTHER" id="PTHR38147:SF1">
    <property type="entry name" value="5-FORMAMINOIMIDAZOLE-4-CARBOXAMIDE-1-(BETA)-D-RIBOFURANOSYL 5'-MONOPHOSPHATE SYNTHETASE"/>
    <property type="match status" value="1"/>
</dbReference>
<evidence type="ECO:0000256" key="2">
    <source>
        <dbReference type="ARBA" id="ARBA00001946"/>
    </source>
</evidence>
<comment type="caution">
    <text evidence="12">The sequence shown here is derived from an EMBL/GenBank/DDBJ whole genome shotgun (WGS) entry which is preliminary data.</text>
</comment>
<evidence type="ECO:0000256" key="6">
    <source>
        <dbReference type="ARBA" id="ARBA00022755"/>
    </source>
</evidence>
<evidence type="ECO:0000256" key="4">
    <source>
        <dbReference type="ARBA" id="ARBA00022723"/>
    </source>
</evidence>
<dbReference type="Gene3D" id="3.40.50.20">
    <property type="match status" value="1"/>
</dbReference>
<proteinExistence type="predicted"/>
<organism evidence="12 13">
    <name type="scientific">Candidatus Gottesmanbacteria bacterium GW2011_GWB1_43_11</name>
    <dbReference type="NCBI Taxonomy" id="1618446"/>
    <lineage>
        <taxon>Bacteria</taxon>
        <taxon>Candidatus Gottesmaniibacteriota</taxon>
    </lineage>
</organism>
<dbReference type="InterPro" id="IPR016185">
    <property type="entry name" value="PreATP-grasp_dom_sf"/>
</dbReference>
<accession>A0A0G1CJA2</accession>
<dbReference type="InterPro" id="IPR023656">
    <property type="entry name" value="IMP_biosynth_PurP"/>
</dbReference>
<dbReference type="SUPFAM" id="SSF52440">
    <property type="entry name" value="PreATP-grasp domain"/>
    <property type="match status" value="1"/>
</dbReference>
<feature type="domain" description="IMP biosynthesis enzyme PurP N-terminal" evidence="10">
    <location>
        <begin position="7"/>
        <end position="180"/>
    </location>
</feature>
<dbReference type="AlphaFoldDB" id="A0A0G1CJA2"/>
<dbReference type="InterPro" id="IPR010672">
    <property type="entry name" value="IMP_biosynth_PurP_N"/>
</dbReference>
<keyword evidence="6" id="KW-0658">Purine biosynthesis</keyword>